<dbReference type="PANTHER" id="PTHR32114">
    <property type="entry name" value="ABC TRANSPORTER ABCH.3"/>
    <property type="match status" value="1"/>
</dbReference>
<dbReference type="InterPro" id="IPR027417">
    <property type="entry name" value="P-loop_NTPase"/>
</dbReference>
<feature type="coiled-coil region" evidence="1">
    <location>
        <begin position="265"/>
        <end position="397"/>
    </location>
</feature>
<dbReference type="InterPro" id="IPR038729">
    <property type="entry name" value="Rad50/SbcC_AAA"/>
</dbReference>
<name>A0A918N0V9_9BURK</name>
<dbReference type="Proteomes" id="UP000608345">
    <property type="component" value="Unassembled WGS sequence"/>
</dbReference>
<keyword evidence="1" id="KW-0175">Coiled coil</keyword>
<keyword evidence="4" id="KW-1185">Reference proteome</keyword>
<dbReference type="Pfam" id="PF13476">
    <property type="entry name" value="AAA_23"/>
    <property type="match status" value="1"/>
</dbReference>
<dbReference type="GO" id="GO:0016887">
    <property type="term" value="F:ATP hydrolysis activity"/>
    <property type="evidence" value="ECO:0007669"/>
    <property type="project" value="InterPro"/>
</dbReference>
<feature type="domain" description="Rad50/SbcC-type AAA" evidence="2">
    <location>
        <begin position="6"/>
        <end position="217"/>
    </location>
</feature>
<evidence type="ECO:0000256" key="1">
    <source>
        <dbReference type="SAM" id="Coils"/>
    </source>
</evidence>
<dbReference type="RefSeq" id="WP_189385502.1">
    <property type="nucleotide sequence ID" value="NZ_BAABFY010000005.1"/>
</dbReference>
<dbReference type="SUPFAM" id="SSF52540">
    <property type="entry name" value="P-loop containing nucleoside triphosphate hydrolases"/>
    <property type="match status" value="1"/>
</dbReference>
<proteinExistence type="predicted"/>
<dbReference type="Pfam" id="PF13558">
    <property type="entry name" value="SbcC_Walker_B"/>
    <property type="match status" value="1"/>
</dbReference>
<evidence type="ECO:0000313" key="4">
    <source>
        <dbReference type="Proteomes" id="UP000608345"/>
    </source>
</evidence>
<organism evidence="3 4">
    <name type="scientific">Advenella faeciporci</name>
    <dbReference type="NCBI Taxonomy" id="797535"/>
    <lineage>
        <taxon>Bacteria</taxon>
        <taxon>Pseudomonadati</taxon>
        <taxon>Pseudomonadota</taxon>
        <taxon>Betaproteobacteria</taxon>
        <taxon>Burkholderiales</taxon>
        <taxon>Alcaligenaceae</taxon>
    </lineage>
</organism>
<evidence type="ECO:0000259" key="2">
    <source>
        <dbReference type="Pfam" id="PF13476"/>
    </source>
</evidence>
<reference evidence="3" key="2">
    <citation type="submission" date="2020-09" db="EMBL/GenBank/DDBJ databases">
        <authorList>
            <person name="Sun Q."/>
            <person name="Kim S."/>
        </authorList>
    </citation>
    <scope>NUCLEOTIDE SEQUENCE</scope>
    <source>
        <strain evidence="3">KCTC 23732</strain>
    </source>
</reference>
<dbReference type="Gene3D" id="3.40.50.300">
    <property type="entry name" value="P-loop containing nucleotide triphosphate hydrolases"/>
    <property type="match status" value="2"/>
</dbReference>
<protein>
    <submittedName>
        <fullName evidence="3">Nuclease SbcCD subunit C</fullName>
    </submittedName>
</protein>
<feature type="coiled-coil region" evidence="1">
    <location>
        <begin position="787"/>
        <end position="838"/>
    </location>
</feature>
<reference evidence="3" key="1">
    <citation type="journal article" date="2014" name="Int. J. Syst. Evol. Microbiol.">
        <title>Complete genome sequence of Corynebacterium casei LMG S-19264T (=DSM 44701T), isolated from a smear-ripened cheese.</title>
        <authorList>
            <consortium name="US DOE Joint Genome Institute (JGI-PGF)"/>
            <person name="Walter F."/>
            <person name="Albersmeier A."/>
            <person name="Kalinowski J."/>
            <person name="Ruckert C."/>
        </authorList>
    </citation>
    <scope>NUCLEOTIDE SEQUENCE</scope>
    <source>
        <strain evidence="3">KCTC 23732</strain>
    </source>
</reference>
<dbReference type="EMBL" id="BMYS01000016">
    <property type="protein sequence ID" value="GGW91062.1"/>
    <property type="molecule type" value="Genomic_DNA"/>
</dbReference>
<dbReference type="AlphaFoldDB" id="A0A918N0V9"/>
<sequence>MKPVYLSMQAFGPFAAKEEVDFTRLGENPLFLINGPTGAGKSTLLDAICFALYGQAADDDREPAALRSDMAAPQLLTEVEFLFALGEKQYRIARMPAQNKPKQRGEGFTTQATEAKLWEITADGNEILLVQKKATEVTEKVVELTGLTAEQFRQVMVLPQGKFRALLLANSQQRESIFSQLFQTAIYRKIEEKLKQRAADIEESKNKHDQKIAGLLESADCGSEAALKEKTSQLAPLVEELKTQKELAFEQFLLFEKERSGATALQELFRQKESCQNSLATLEQARGQLRQSEHKLARSSQAALLMPLIQAREVAEKHCENLRQELQALALKMASAGKKLEETRGQFELATTQYRQKDDLNVQIHELERYREKMVLLQQKQVEHERLQAVLRQINQSHDEQLFARQHKQQQLEQTREKIVGLQIFVEGLSDAVQQLDQAEHALQLKKQYDALLDKSRALTERVRVDTASVEKTRQIWQEMHQEDTRLQIQWHREQAAQLASRLRLNEPCPVCGSTTHPQPAQVQQALLDKEDLERSALRLENARQQLQNMENSLVQVRTLQEAFAVQINEQLEALGDSASVPASTLQDMCEQARKQVNQCRQARQSRSLLQEQLAVLAKELSQLDETLQHTREKQQAIRLSQASLENELKLRLAELPEPFRDATVLEQTLTAFRQRLALLQNEYEMSRQAYDQASQDSVQLQERKAGLDNRQEQAIVVLQQARQACQDQLERHAFDSEQACRQAVLDEHERQALEQYVKRFNRQQYELEGQYKNICEQLEGKTLPDLTQMESRHEQMKQLRDQAQHAWQQHAEKLHQLASVAVKIDRMHEQNAGLEREYAIYGTLSHIANGRGDSRISLQRFVLSVLLDDVLADATMRLRLMSKGRYQLIRKEDRAKGNSRSGLDLEVMDEYTGIARPVATLSGGESFMAALSLALGLSDVVQAYAGGIRLDTLFIDEGFGSLDMDSLDLAIRTLLDLQASGRTIGIISHVTELKEQMALRIDVLPSERGSSIKVQGVQ</sequence>
<comment type="caution">
    <text evidence="3">The sequence shown here is derived from an EMBL/GenBank/DDBJ whole genome shotgun (WGS) entry which is preliminary data.</text>
</comment>
<dbReference type="GO" id="GO:0006302">
    <property type="term" value="P:double-strand break repair"/>
    <property type="evidence" value="ECO:0007669"/>
    <property type="project" value="InterPro"/>
</dbReference>
<gene>
    <name evidence="3" type="primary">sbcC</name>
    <name evidence="3" type="ORF">GCM10011450_21550</name>
</gene>
<feature type="coiled-coil region" evidence="1">
    <location>
        <begin position="523"/>
        <end position="634"/>
    </location>
</feature>
<accession>A0A918N0V9</accession>
<feature type="coiled-coil region" evidence="1">
    <location>
        <begin position="663"/>
        <end position="711"/>
    </location>
</feature>
<evidence type="ECO:0000313" key="3">
    <source>
        <dbReference type="EMBL" id="GGW91062.1"/>
    </source>
</evidence>
<dbReference type="PANTHER" id="PTHR32114:SF2">
    <property type="entry name" value="ABC TRANSPORTER ABCH.3"/>
    <property type="match status" value="1"/>
</dbReference>